<evidence type="ECO:0000256" key="2">
    <source>
        <dbReference type="ARBA" id="ARBA00022448"/>
    </source>
</evidence>
<dbReference type="InterPro" id="IPR003439">
    <property type="entry name" value="ABC_transporter-like_ATP-bd"/>
</dbReference>
<feature type="domain" description="ABC transporter" evidence="9">
    <location>
        <begin position="33"/>
        <end position="282"/>
    </location>
</feature>
<keyword evidence="3 8" id="KW-0812">Transmembrane</keyword>
<dbReference type="PANTHER" id="PTHR48041:SF22">
    <property type="entry name" value="ABC TRANSPORTER G FAMILY MEMBER 9"/>
    <property type="match status" value="1"/>
</dbReference>
<protein>
    <submittedName>
        <fullName evidence="10">ABC-2 type transporter family protein</fullName>
    </submittedName>
</protein>
<evidence type="ECO:0000256" key="1">
    <source>
        <dbReference type="ARBA" id="ARBA00004141"/>
    </source>
</evidence>
<feature type="transmembrane region" description="Helical" evidence="8">
    <location>
        <begin position="406"/>
        <end position="427"/>
    </location>
</feature>
<dbReference type="Proteomes" id="UP000325081">
    <property type="component" value="Unassembled WGS sequence"/>
</dbReference>
<sequence length="622" mass="67120">MAAVGTDVEVAAAATGGGEAHEIFRNVNRPVVLKFNDVVYRAKTKNHGHPSNTDDGEKLILKGITGIVRPGEMLAMLGPSGSGKTTLLTALGGRLPAGGSITYNGRLFSNSVRRSTGFVTQDDNLYPHLTVKETLVYTALLRLPRALGTTSKVQHAEAVMGRLGLHGCRDSLIGGAHKRGVSGGERKRVSIGQELLVDPSLLLLDEPTSGLDSTTAQTIVSTLLDLAEGGGRTVLMTIHQPSSKLFYMFHKVLLLSEGSTLYFGDGGAALDYFSGVGFAPSVAMNPADFLLDLANGVTANDFQEDQAAVKQTLVSAYKAKLSESVSAELEAYSSYDNHDSTTDDEESSKWANSWWSQFTVLFRRGLKEKKHETFKAIKVLQVMVVAIISGLLWWQSDISNLQDQVGLLYFLSCFWGFYPVFEAIFTFPQERMMLEKERSSGTYRLSSFFMALTLGDLPTVLVLPTAFYTAVYWMAGLKPGPGPFLSGLAVTLYGVLCAQGLGLAIGALVMDAKSANALASVVVLVFQLASGFYVQRMPGFIGWIRYGSIMQYTYKLYLGTQYGPGQTYPCGPGRVCQVADFPAVRAVGLGGKWVCVAALGLMLVVYRVVAYVALMRIGVTGK</sequence>
<dbReference type="InterPro" id="IPR027417">
    <property type="entry name" value="P-loop_NTPase"/>
</dbReference>
<gene>
    <name evidence="10" type="ORF">STAS_19847</name>
</gene>
<feature type="transmembrane region" description="Helical" evidence="8">
    <location>
        <begin position="487"/>
        <end position="510"/>
    </location>
</feature>
<evidence type="ECO:0000256" key="8">
    <source>
        <dbReference type="SAM" id="Phobius"/>
    </source>
</evidence>
<evidence type="ECO:0000256" key="7">
    <source>
        <dbReference type="ARBA" id="ARBA00023136"/>
    </source>
</evidence>
<keyword evidence="6 8" id="KW-1133">Transmembrane helix</keyword>
<dbReference type="GO" id="GO:0140359">
    <property type="term" value="F:ABC-type transporter activity"/>
    <property type="evidence" value="ECO:0007669"/>
    <property type="project" value="InterPro"/>
</dbReference>
<feature type="transmembrane region" description="Helical" evidence="8">
    <location>
        <begin position="517"/>
        <end position="534"/>
    </location>
</feature>
<evidence type="ECO:0000256" key="5">
    <source>
        <dbReference type="ARBA" id="ARBA00022840"/>
    </source>
</evidence>
<dbReference type="SMART" id="SM00382">
    <property type="entry name" value="AAA"/>
    <property type="match status" value="1"/>
</dbReference>
<feature type="transmembrane region" description="Helical" evidence="8">
    <location>
        <begin position="376"/>
        <end position="394"/>
    </location>
</feature>
<dbReference type="Gene3D" id="3.40.50.300">
    <property type="entry name" value="P-loop containing nucleotide triphosphate hydrolases"/>
    <property type="match status" value="1"/>
</dbReference>
<keyword evidence="4" id="KW-0547">Nucleotide-binding</keyword>
<accession>A0A5A7QCU7</accession>
<keyword evidence="5" id="KW-0067">ATP-binding</keyword>
<name>A0A5A7QCU7_STRAF</name>
<keyword evidence="11" id="KW-1185">Reference proteome</keyword>
<evidence type="ECO:0000256" key="6">
    <source>
        <dbReference type="ARBA" id="ARBA00022989"/>
    </source>
</evidence>
<proteinExistence type="predicted"/>
<dbReference type="SUPFAM" id="SSF52540">
    <property type="entry name" value="P-loop containing nucleoside triphosphate hydrolases"/>
    <property type="match status" value="1"/>
</dbReference>
<dbReference type="InterPro" id="IPR050352">
    <property type="entry name" value="ABCG_transporters"/>
</dbReference>
<organism evidence="10 11">
    <name type="scientific">Striga asiatica</name>
    <name type="common">Asiatic witchweed</name>
    <name type="synonym">Buchnera asiatica</name>
    <dbReference type="NCBI Taxonomy" id="4170"/>
    <lineage>
        <taxon>Eukaryota</taxon>
        <taxon>Viridiplantae</taxon>
        <taxon>Streptophyta</taxon>
        <taxon>Embryophyta</taxon>
        <taxon>Tracheophyta</taxon>
        <taxon>Spermatophyta</taxon>
        <taxon>Magnoliopsida</taxon>
        <taxon>eudicotyledons</taxon>
        <taxon>Gunneridae</taxon>
        <taxon>Pentapetalae</taxon>
        <taxon>asterids</taxon>
        <taxon>lamiids</taxon>
        <taxon>Lamiales</taxon>
        <taxon>Orobanchaceae</taxon>
        <taxon>Buchnereae</taxon>
        <taxon>Striga</taxon>
    </lineage>
</organism>
<dbReference type="PROSITE" id="PS50893">
    <property type="entry name" value="ABC_TRANSPORTER_2"/>
    <property type="match status" value="1"/>
</dbReference>
<dbReference type="Pfam" id="PF01061">
    <property type="entry name" value="ABC2_membrane"/>
    <property type="match status" value="1"/>
</dbReference>
<dbReference type="OrthoDB" id="66620at2759"/>
<keyword evidence="2" id="KW-0813">Transport</keyword>
<dbReference type="PROSITE" id="PS00211">
    <property type="entry name" value="ABC_TRANSPORTER_1"/>
    <property type="match status" value="1"/>
</dbReference>
<dbReference type="GO" id="GO:0005524">
    <property type="term" value="F:ATP binding"/>
    <property type="evidence" value="ECO:0007669"/>
    <property type="project" value="UniProtKB-KW"/>
</dbReference>
<keyword evidence="7 8" id="KW-0472">Membrane</keyword>
<dbReference type="Pfam" id="PF19055">
    <property type="entry name" value="ABC2_membrane_7"/>
    <property type="match status" value="1"/>
</dbReference>
<evidence type="ECO:0000259" key="9">
    <source>
        <dbReference type="PROSITE" id="PS50893"/>
    </source>
</evidence>
<dbReference type="AlphaFoldDB" id="A0A5A7QCU7"/>
<dbReference type="GO" id="GO:0016887">
    <property type="term" value="F:ATP hydrolysis activity"/>
    <property type="evidence" value="ECO:0007669"/>
    <property type="project" value="InterPro"/>
</dbReference>
<evidence type="ECO:0000313" key="10">
    <source>
        <dbReference type="EMBL" id="GER43020.1"/>
    </source>
</evidence>
<evidence type="ECO:0000256" key="3">
    <source>
        <dbReference type="ARBA" id="ARBA00022692"/>
    </source>
</evidence>
<dbReference type="EMBL" id="BKCP01006515">
    <property type="protein sequence ID" value="GER43020.1"/>
    <property type="molecule type" value="Genomic_DNA"/>
</dbReference>
<evidence type="ECO:0000313" key="11">
    <source>
        <dbReference type="Proteomes" id="UP000325081"/>
    </source>
</evidence>
<dbReference type="Pfam" id="PF00005">
    <property type="entry name" value="ABC_tran"/>
    <property type="match status" value="1"/>
</dbReference>
<comment type="caution">
    <text evidence="10">The sequence shown here is derived from an EMBL/GenBank/DDBJ whole genome shotgun (WGS) entry which is preliminary data.</text>
</comment>
<comment type="subcellular location">
    <subcellularLocation>
        <location evidence="1">Membrane</location>
        <topology evidence="1">Multi-pass membrane protein</topology>
    </subcellularLocation>
</comment>
<dbReference type="InterPro" id="IPR013525">
    <property type="entry name" value="ABC2_TM"/>
</dbReference>
<dbReference type="GO" id="GO:0005886">
    <property type="term" value="C:plasma membrane"/>
    <property type="evidence" value="ECO:0007669"/>
    <property type="project" value="TreeGrafter"/>
</dbReference>
<feature type="transmembrane region" description="Helical" evidence="8">
    <location>
        <begin position="591"/>
        <end position="614"/>
    </location>
</feature>
<evidence type="ECO:0000256" key="4">
    <source>
        <dbReference type="ARBA" id="ARBA00022741"/>
    </source>
</evidence>
<dbReference type="PANTHER" id="PTHR48041">
    <property type="entry name" value="ABC TRANSPORTER G FAMILY MEMBER 28"/>
    <property type="match status" value="1"/>
</dbReference>
<dbReference type="InterPro" id="IPR043926">
    <property type="entry name" value="ABCG_dom"/>
</dbReference>
<reference evidence="11" key="1">
    <citation type="journal article" date="2019" name="Curr. Biol.">
        <title>Genome Sequence of Striga asiatica Provides Insight into the Evolution of Plant Parasitism.</title>
        <authorList>
            <person name="Yoshida S."/>
            <person name="Kim S."/>
            <person name="Wafula E.K."/>
            <person name="Tanskanen J."/>
            <person name="Kim Y.M."/>
            <person name="Honaas L."/>
            <person name="Yang Z."/>
            <person name="Spallek T."/>
            <person name="Conn C.E."/>
            <person name="Ichihashi Y."/>
            <person name="Cheong K."/>
            <person name="Cui S."/>
            <person name="Der J.P."/>
            <person name="Gundlach H."/>
            <person name="Jiao Y."/>
            <person name="Hori C."/>
            <person name="Ishida J.K."/>
            <person name="Kasahara H."/>
            <person name="Kiba T."/>
            <person name="Kim M.S."/>
            <person name="Koo N."/>
            <person name="Laohavisit A."/>
            <person name="Lee Y.H."/>
            <person name="Lumba S."/>
            <person name="McCourt P."/>
            <person name="Mortimer J.C."/>
            <person name="Mutuku J.M."/>
            <person name="Nomura T."/>
            <person name="Sasaki-Sekimoto Y."/>
            <person name="Seto Y."/>
            <person name="Wang Y."/>
            <person name="Wakatake T."/>
            <person name="Sakakibara H."/>
            <person name="Demura T."/>
            <person name="Yamaguchi S."/>
            <person name="Yoneyama K."/>
            <person name="Manabe R.I."/>
            <person name="Nelson D.C."/>
            <person name="Schulman A.H."/>
            <person name="Timko M.P."/>
            <person name="dePamphilis C.W."/>
            <person name="Choi D."/>
            <person name="Shirasu K."/>
        </authorList>
    </citation>
    <scope>NUCLEOTIDE SEQUENCE [LARGE SCALE GENOMIC DNA]</scope>
    <source>
        <strain evidence="11">cv. UVA1</strain>
    </source>
</reference>
<feature type="transmembrane region" description="Helical" evidence="8">
    <location>
        <begin position="448"/>
        <end position="475"/>
    </location>
</feature>
<dbReference type="InterPro" id="IPR017871">
    <property type="entry name" value="ABC_transporter-like_CS"/>
</dbReference>
<dbReference type="InterPro" id="IPR003593">
    <property type="entry name" value="AAA+_ATPase"/>
</dbReference>